<comment type="caution">
    <text evidence="2">The sequence shown here is derived from an EMBL/GenBank/DDBJ whole genome shotgun (WGS) entry which is preliminary data.</text>
</comment>
<dbReference type="RefSeq" id="WP_224001139.1">
    <property type="nucleotide sequence ID" value="NZ_CAJZAF010000007.1"/>
</dbReference>
<proteinExistence type="predicted"/>
<evidence type="ECO:0000256" key="1">
    <source>
        <dbReference type="SAM" id="SignalP"/>
    </source>
</evidence>
<accession>A0ABN7YCB5</accession>
<keyword evidence="3" id="KW-1185">Reference proteome</keyword>
<organism evidence="2 3">
    <name type="scientific">Cupriavidus pinatubonensis</name>
    <dbReference type="NCBI Taxonomy" id="248026"/>
    <lineage>
        <taxon>Bacteria</taxon>
        <taxon>Pseudomonadati</taxon>
        <taxon>Pseudomonadota</taxon>
        <taxon>Betaproteobacteria</taxon>
        <taxon>Burkholderiales</taxon>
        <taxon>Burkholderiaceae</taxon>
        <taxon>Cupriavidus</taxon>
    </lineage>
</organism>
<evidence type="ECO:0008006" key="4">
    <source>
        <dbReference type="Google" id="ProtNLM"/>
    </source>
</evidence>
<feature type="signal peptide" evidence="1">
    <location>
        <begin position="1"/>
        <end position="22"/>
    </location>
</feature>
<dbReference type="EMBL" id="CAJZAF010000007">
    <property type="protein sequence ID" value="CAG9169665.1"/>
    <property type="molecule type" value="Genomic_DNA"/>
</dbReference>
<protein>
    <recommendedName>
        <fullName evidence="4">Lipoprotein</fullName>
    </recommendedName>
</protein>
<evidence type="ECO:0000313" key="3">
    <source>
        <dbReference type="Proteomes" id="UP000701702"/>
    </source>
</evidence>
<reference evidence="2 3" key="1">
    <citation type="submission" date="2021-08" db="EMBL/GenBank/DDBJ databases">
        <authorList>
            <person name="Peeters C."/>
        </authorList>
    </citation>
    <scope>NUCLEOTIDE SEQUENCE [LARGE SCALE GENOMIC DNA]</scope>
    <source>
        <strain evidence="2 3">LMG 23994</strain>
    </source>
</reference>
<gene>
    <name evidence="2" type="ORF">LMG23994_01602</name>
</gene>
<feature type="chain" id="PRO_5046451619" description="Lipoprotein" evidence="1">
    <location>
        <begin position="23"/>
        <end position="175"/>
    </location>
</feature>
<sequence length="175" mass="18286">MRNKIMRRNVAGLILVATIAQATPSWALDAQSVQAYCDDVKKAALDAQTKYIQTYQPRNDPGKTFDDATSACLDFITSFQVSIPSIWDGMLAAMAKQLLQRACQAARSQFDKAVNDATQSVNGVVGQVPGVGVSVGTSGNAGNGPGVGGSVKTDGGSMMQSTATTAVDRVVNVLK</sequence>
<evidence type="ECO:0000313" key="2">
    <source>
        <dbReference type="EMBL" id="CAG9169665.1"/>
    </source>
</evidence>
<dbReference type="Proteomes" id="UP000701702">
    <property type="component" value="Unassembled WGS sequence"/>
</dbReference>
<name>A0ABN7YCB5_9BURK</name>
<keyword evidence="1" id="KW-0732">Signal</keyword>